<dbReference type="AlphaFoldDB" id="A0AA36CNC8"/>
<name>A0AA36CNC8_9BILA</name>
<feature type="region of interest" description="Disordered" evidence="2">
    <location>
        <begin position="463"/>
        <end position="485"/>
    </location>
</feature>
<evidence type="ECO:0000313" key="3">
    <source>
        <dbReference type="EMBL" id="CAJ0571476.1"/>
    </source>
</evidence>
<protein>
    <submittedName>
        <fullName evidence="3">Uncharacterized protein</fullName>
    </submittedName>
</protein>
<evidence type="ECO:0000256" key="1">
    <source>
        <dbReference type="SAM" id="Coils"/>
    </source>
</evidence>
<dbReference type="EMBL" id="CATQJA010002567">
    <property type="protein sequence ID" value="CAJ0571476.1"/>
    <property type="molecule type" value="Genomic_DNA"/>
</dbReference>
<feature type="region of interest" description="Disordered" evidence="2">
    <location>
        <begin position="299"/>
        <end position="332"/>
    </location>
</feature>
<keyword evidence="1" id="KW-0175">Coiled coil</keyword>
<evidence type="ECO:0000256" key="2">
    <source>
        <dbReference type="SAM" id="MobiDB-lite"/>
    </source>
</evidence>
<proteinExistence type="predicted"/>
<reference evidence="3" key="1">
    <citation type="submission" date="2023-06" db="EMBL/GenBank/DDBJ databases">
        <authorList>
            <person name="Delattre M."/>
        </authorList>
    </citation>
    <scope>NUCLEOTIDE SEQUENCE</scope>
    <source>
        <strain evidence="3">AF72</strain>
    </source>
</reference>
<feature type="compositionally biased region" description="Acidic residues" evidence="2">
    <location>
        <begin position="308"/>
        <end position="322"/>
    </location>
</feature>
<accession>A0AA36CNC8</accession>
<sequence length="505" mass="58895">MMQLLTNALRAIELGGDEARAPHGGNVAKMVAERDLSSIETARLMEKLLRSVPLTDYETLRIKYDALLKTDAFGPSAAATTTVTEQPLISLITTHQREEYDELLARNAYLKKMLEILTDQNEFWSRECDILQLENEEIKRFLEDMENRSDQREILGEIERRLLQTIREQAEEAMERDSDKRRGNEHFNRFEKAQGQWQAQKRHLMHAVQLLQTTLQAENQDPNRVKRALSGALLEVGQLREQQRISQALTQKLEADLSKKTLECEELNKVVKEHVEALISWDVWREFDSEEKPKRVAKIEKIEKETSPEAEEGYQEDYESESTTDSGADSEAGPKVIVRTIVKDNRKPFEEQFARMKKATQICIQTYKEQLAQREEAIEHYKKLLKERMEEPPREERVRRLTTANKDLLATCEKIRDDALQELEAKRNRLATQGDAETTRLRTECERLRRETRALQRTVAIQNETIRNTQNSEERKNATEEVAKWHEKKKAEQTIVILKKRLKTS</sequence>
<feature type="non-terminal residue" evidence="3">
    <location>
        <position position="505"/>
    </location>
</feature>
<dbReference type="Proteomes" id="UP001177023">
    <property type="component" value="Unassembled WGS sequence"/>
</dbReference>
<evidence type="ECO:0000313" key="4">
    <source>
        <dbReference type="Proteomes" id="UP001177023"/>
    </source>
</evidence>
<feature type="compositionally biased region" description="Basic and acidic residues" evidence="2">
    <location>
        <begin position="472"/>
        <end position="485"/>
    </location>
</feature>
<comment type="caution">
    <text evidence="3">The sequence shown here is derived from an EMBL/GenBank/DDBJ whole genome shotgun (WGS) entry which is preliminary data.</text>
</comment>
<keyword evidence="4" id="KW-1185">Reference proteome</keyword>
<feature type="coiled-coil region" evidence="1">
    <location>
        <begin position="114"/>
        <end position="148"/>
    </location>
</feature>
<organism evidence="3 4">
    <name type="scientific">Mesorhabditis spiculigera</name>
    <dbReference type="NCBI Taxonomy" id="96644"/>
    <lineage>
        <taxon>Eukaryota</taxon>
        <taxon>Metazoa</taxon>
        <taxon>Ecdysozoa</taxon>
        <taxon>Nematoda</taxon>
        <taxon>Chromadorea</taxon>
        <taxon>Rhabditida</taxon>
        <taxon>Rhabditina</taxon>
        <taxon>Rhabditomorpha</taxon>
        <taxon>Rhabditoidea</taxon>
        <taxon>Rhabditidae</taxon>
        <taxon>Mesorhabditinae</taxon>
        <taxon>Mesorhabditis</taxon>
    </lineage>
</organism>
<gene>
    <name evidence="3" type="ORF">MSPICULIGERA_LOCUS9880</name>
</gene>